<evidence type="ECO:0000313" key="1">
    <source>
        <dbReference type="EMBL" id="CAK5272950.1"/>
    </source>
</evidence>
<protein>
    <submittedName>
        <fullName evidence="1">Uncharacterized protein</fullName>
    </submittedName>
</protein>
<sequence>MDCRCIGRTRYALQVKSGGAGDIAAAPQALHLHRRFPSERRRRGQVETLPAAVWAIVTRPSLAHPSSTR</sequence>
<evidence type="ECO:0000313" key="2">
    <source>
        <dbReference type="Proteomes" id="UP001295794"/>
    </source>
</evidence>
<keyword evidence="2" id="KW-1185">Reference proteome</keyword>
<gene>
    <name evidence="1" type="ORF">MYCIT1_LOCUS18966</name>
</gene>
<proteinExistence type="predicted"/>
<feature type="non-terminal residue" evidence="1">
    <location>
        <position position="1"/>
    </location>
</feature>
<organism evidence="1 2">
    <name type="scientific">Mycena citricolor</name>
    <dbReference type="NCBI Taxonomy" id="2018698"/>
    <lineage>
        <taxon>Eukaryota</taxon>
        <taxon>Fungi</taxon>
        <taxon>Dikarya</taxon>
        <taxon>Basidiomycota</taxon>
        <taxon>Agaricomycotina</taxon>
        <taxon>Agaricomycetes</taxon>
        <taxon>Agaricomycetidae</taxon>
        <taxon>Agaricales</taxon>
        <taxon>Marasmiineae</taxon>
        <taxon>Mycenaceae</taxon>
        <taxon>Mycena</taxon>
    </lineage>
</organism>
<dbReference type="EMBL" id="CAVNYO010000189">
    <property type="protein sequence ID" value="CAK5272950.1"/>
    <property type="molecule type" value="Genomic_DNA"/>
</dbReference>
<dbReference type="AlphaFoldDB" id="A0AAD2Q3T0"/>
<name>A0AAD2Q3T0_9AGAR</name>
<comment type="caution">
    <text evidence="1">The sequence shown here is derived from an EMBL/GenBank/DDBJ whole genome shotgun (WGS) entry which is preliminary data.</text>
</comment>
<accession>A0AAD2Q3T0</accession>
<reference evidence="1" key="1">
    <citation type="submission" date="2023-11" db="EMBL/GenBank/DDBJ databases">
        <authorList>
            <person name="De Vega J J."/>
            <person name="De Vega J J."/>
        </authorList>
    </citation>
    <scope>NUCLEOTIDE SEQUENCE</scope>
</reference>
<dbReference type="Proteomes" id="UP001295794">
    <property type="component" value="Unassembled WGS sequence"/>
</dbReference>